<evidence type="ECO:0000256" key="7">
    <source>
        <dbReference type="HAMAP-Rule" id="MF_00090"/>
    </source>
</evidence>
<dbReference type="EC" id="2.1.1.77" evidence="7"/>
<dbReference type="GO" id="GO:0004719">
    <property type="term" value="F:protein-L-isoaspartate (D-aspartate) O-methyltransferase activity"/>
    <property type="evidence" value="ECO:0007669"/>
    <property type="project" value="UniProtKB-UniRule"/>
</dbReference>
<evidence type="ECO:0000256" key="4">
    <source>
        <dbReference type="ARBA" id="ARBA00022603"/>
    </source>
</evidence>
<dbReference type="CDD" id="cd02440">
    <property type="entry name" value="AdoMet_MTases"/>
    <property type="match status" value="1"/>
</dbReference>
<dbReference type="Proteomes" id="UP000031662">
    <property type="component" value="Chromosome"/>
</dbReference>
<organism evidence="8 9">
    <name type="scientific">Helicobacter pylori NY40</name>
    <dbReference type="NCBI Taxonomy" id="1426844"/>
    <lineage>
        <taxon>Bacteria</taxon>
        <taxon>Pseudomonadati</taxon>
        <taxon>Campylobacterota</taxon>
        <taxon>Epsilonproteobacteria</taxon>
        <taxon>Campylobacterales</taxon>
        <taxon>Helicobacteraceae</taxon>
        <taxon>Helicobacter</taxon>
    </lineage>
</organism>
<dbReference type="NCBIfam" id="TIGR00080">
    <property type="entry name" value="pimt"/>
    <property type="match status" value="1"/>
</dbReference>
<keyword evidence="5 7" id="KW-0808">Transferase</keyword>
<accession>A0A060PSB4</accession>
<comment type="function">
    <text evidence="7">Catalyzes the methyl esterification of L-isoaspartyl residues in peptides and proteins that result from spontaneous decomposition of normal L-aspartyl and L-asparaginyl residues. It plays a role in the repair and/or degradation of damaged proteins.</text>
</comment>
<evidence type="ECO:0000256" key="3">
    <source>
        <dbReference type="ARBA" id="ARBA00022490"/>
    </source>
</evidence>
<dbReference type="Gene3D" id="3.40.50.150">
    <property type="entry name" value="Vaccinia Virus protein VP39"/>
    <property type="match status" value="1"/>
</dbReference>
<dbReference type="HAMAP" id="MF_00090">
    <property type="entry name" value="PIMT"/>
    <property type="match status" value="1"/>
</dbReference>
<name>A0A060PSB4_HELPX</name>
<evidence type="ECO:0000313" key="8">
    <source>
        <dbReference type="EMBL" id="BAO97093.1"/>
    </source>
</evidence>
<dbReference type="PANTHER" id="PTHR11579:SF0">
    <property type="entry name" value="PROTEIN-L-ISOASPARTATE(D-ASPARTATE) O-METHYLTRANSFERASE"/>
    <property type="match status" value="1"/>
</dbReference>
<protein>
    <recommendedName>
        <fullName evidence="7">Protein-L-isoaspartate O-methyltransferase</fullName>
        <ecNumber evidence="7">2.1.1.77</ecNumber>
    </recommendedName>
    <alternativeName>
        <fullName evidence="7">L-isoaspartyl protein carboxyl methyltransferase</fullName>
    </alternativeName>
    <alternativeName>
        <fullName evidence="7">Protein L-isoaspartyl methyltransferase</fullName>
    </alternativeName>
    <alternativeName>
        <fullName evidence="7">Protein-beta-aspartate methyltransferase</fullName>
        <shortName evidence="7">PIMT</shortName>
    </alternativeName>
</protein>
<dbReference type="HOGENOM" id="CLU_055432_2_0_7"/>
<evidence type="ECO:0000313" key="9">
    <source>
        <dbReference type="Proteomes" id="UP000031662"/>
    </source>
</evidence>
<dbReference type="PROSITE" id="PS01279">
    <property type="entry name" value="PCMT"/>
    <property type="match status" value="1"/>
</dbReference>
<dbReference type="RefSeq" id="WP_041049560.1">
    <property type="nucleotide sequence ID" value="NZ_AP014523.1"/>
</dbReference>
<keyword evidence="4 7" id="KW-0489">Methyltransferase</keyword>
<evidence type="ECO:0000256" key="2">
    <source>
        <dbReference type="ARBA" id="ARBA00005369"/>
    </source>
</evidence>
<dbReference type="GO" id="GO:0032259">
    <property type="term" value="P:methylation"/>
    <property type="evidence" value="ECO:0007669"/>
    <property type="project" value="UniProtKB-KW"/>
</dbReference>
<evidence type="ECO:0000256" key="1">
    <source>
        <dbReference type="ARBA" id="ARBA00004496"/>
    </source>
</evidence>
<proteinExistence type="inferred from homology"/>
<dbReference type="PANTHER" id="PTHR11579">
    <property type="entry name" value="PROTEIN-L-ISOASPARTATE O-METHYLTRANSFERASE"/>
    <property type="match status" value="1"/>
</dbReference>
<sequence>MNSIKNHLMCEEINKRFNLHPKVREAMESVEREIFVPAPFKHFAYTLNALSMQVQQYISSPLTVAKMTQYLEIDHVDSVLEIGCGSGYQAAVLSQIFRRVFSIERIESLYIEARLRLKTLGLNNVHVKFADGNKGWEQYAPYDRILFSACAKNIPQALIDQLEEGGILVAPIQENNEQVIKRFVKQNNALRVQKVLEKCSFVPVVDGVQ</sequence>
<keyword evidence="3 7" id="KW-0963">Cytoplasm</keyword>
<comment type="subcellular location">
    <subcellularLocation>
        <location evidence="1 7">Cytoplasm</location>
    </subcellularLocation>
</comment>
<evidence type="ECO:0000256" key="5">
    <source>
        <dbReference type="ARBA" id="ARBA00022679"/>
    </source>
</evidence>
<dbReference type="Pfam" id="PF01135">
    <property type="entry name" value="PCMT"/>
    <property type="match status" value="1"/>
</dbReference>
<gene>
    <name evidence="7" type="primary">pcm</name>
    <name evidence="8" type="ORF">NY40_0059</name>
</gene>
<feature type="active site" evidence="7">
    <location>
        <position position="59"/>
    </location>
</feature>
<evidence type="ECO:0000256" key="6">
    <source>
        <dbReference type="ARBA" id="ARBA00022691"/>
    </source>
</evidence>
<dbReference type="InterPro" id="IPR000682">
    <property type="entry name" value="PCMT"/>
</dbReference>
<dbReference type="AlphaFoldDB" id="A0A060PSB4"/>
<reference evidence="8 9" key="1">
    <citation type="submission" date="2013-11" db="EMBL/GenBank/DDBJ databases">
        <title>Estimation of Helicobacter pylori bacteriophage ecology using H. pylori isolates.</title>
        <authorList>
            <person name="Uchiyama J."/>
            <person name="Takemura-Uchiyama I."/>
            <person name="Ujihara T."/>
            <person name="Matsuzaki S."/>
        </authorList>
    </citation>
    <scope>NUCLEOTIDE SEQUENCE [LARGE SCALE GENOMIC DNA]</scope>
    <source>
        <strain evidence="8 9">NY40</strain>
    </source>
</reference>
<dbReference type="EMBL" id="AP014523">
    <property type="protein sequence ID" value="BAO97093.1"/>
    <property type="molecule type" value="Genomic_DNA"/>
</dbReference>
<comment type="similarity">
    <text evidence="2 7">Belongs to the methyltransferase superfamily. L-isoaspartyl/D-aspartyl protein methyltransferase family.</text>
</comment>
<dbReference type="NCBIfam" id="NF001453">
    <property type="entry name" value="PRK00312.1"/>
    <property type="match status" value="1"/>
</dbReference>
<dbReference type="FunFam" id="3.40.50.150:FF:000010">
    <property type="entry name" value="Protein-L-isoaspartate O-methyltransferase"/>
    <property type="match status" value="1"/>
</dbReference>
<dbReference type="InterPro" id="IPR029063">
    <property type="entry name" value="SAM-dependent_MTases_sf"/>
</dbReference>
<dbReference type="GO" id="GO:0030091">
    <property type="term" value="P:protein repair"/>
    <property type="evidence" value="ECO:0007669"/>
    <property type="project" value="UniProtKB-UniRule"/>
</dbReference>
<dbReference type="GO" id="GO:0005737">
    <property type="term" value="C:cytoplasm"/>
    <property type="evidence" value="ECO:0007669"/>
    <property type="project" value="UniProtKB-SubCell"/>
</dbReference>
<comment type="catalytic activity">
    <reaction evidence="7">
        <text>[protein]-L-isoaspartate + S-adenosyl-L-methionine = [protein]-L-isoaspartate alpha-methyl ester + S-adenosyl-L-homocysteine</text>
        <dbReference type="Rhea" id="RHEA:12705"/>
        <dbReference type="Rhea" id="RHEA-COMP:12143"/>
        <dbReference type="Rhea" id="RHEA-COMP:12144"/>
        <dbReference type="ChEBI" id="CHEBI:57856"/>
        <dbReference type="ChEBI" id="CHEBI:59789"/>
        <dbReference type="ChEBI" id="CHEBI:90596"/>
        <dbReference type="ChEBI" id="CHEBI:90598"/>
        <dbReference type="EC" id="2.1.1.77"/>
    </reaction>
</comment>
<keyword evidence="6 7" id="KW-0949">S-adenosyl-L-methionine</keyword>
<dbReference type="SUPFAM" id="SSF53335">
    <property type="entry name" value="S-adenosyl-L-methionine-dependent methyltransferases"/>
    <property type="match status" value="1"/>
</dbReference>